<proteinExistence type="predicted"/>
<dbReference type="Proteomes" id="UP000052012">
    <property type="component" value="Unassembled WGS sequence"/>
</dbReference>
<organism evidence="1 2">
    <name type="scientific">Apilactobacillus ozensis DSM 23829 = JCM 17196</name>
    <dbReference type="NCBI Taxonomy" id="1423781"/>
    <lineage>
        <taxon>Bacteria</taxon>
        <taxon>Bacillati</taxon>
        <taxon>Bacillota</taxon>
        <taxon>Bacilli</taxon>
        <taxon>Lactobacillales</taxon>
        <taxon>Lactobacillaceae</taxon>
        <taxon>Apilactobacillus</taxon>
    </lineage>
</organism>
<dbReference type="PATRIC" id="fig|1423781.4.peg.8"/>
<comment type="caution">
    <text evidence="1">The sequence shown here is derived from an EMBL/GenBank/DDBJ whole genome shotgun (WGS) entry which is preliminary data.</text>
</comment>
<dbReference type="AlphaFoldDB" id="A0A0R2B2Y8"/>
<gene>
    <name evidence="1" type="ORF">FD06_GL000008</name>
</gene>
<protein>
    <submittedName>
        <fullName evidence="1">Uncharacterized protein</fullName>
    </submittedName>
</protein>
<sequence>MILMSELIPENMDEVNYKFNELSKSGKPVDIDDIISKSVSDLFQMYLESAEEGHYDTGELDGDTINVYGIGHVKQCSFKSKGASFVEDFKNNSIELLLRLEEQADKIARS</sequence>
<evidence type="ECO:0000313" key="2">
    <source>
        <dbReference type="Proteomes" id="UP000052012"/>
    </source>
</evidence>
<name>A0A0R2B2Y8_9LACO</name>
<accession>A0A0R2B2Y8</accession>
<dbReference type="STRING" id="1423781.FD06_GL000008"/>
<dbReference type="EMBL" id="AYYQ01000001">
    <property type="protein sequence ID" value="KRM69843.1"/>
    <property type="molecule type" value="Genomic_DNA"/>
</dbReference>
<keyword evidence="2" id="KW-1185">Reference proteome</keyword>
<evidence type="ECO:0000313" key="1">
    <source>
        <dbReference type="EMBL" id="KRM69843.1"/>
    </source>
</evidence>
<reference evidence="1 2" key="1">
    <citation type="journal article" date="2015" name="Genome Announc.">
        <title>Expanding the biotechnology potential of lactobacilli through comparative genomics of 213 strains and associated genera.</title>
        <authorList>
            <person name="Sun Z."/>
            <person name="Harris H.M."/>
            <person name="McCann A."/>
            <person name="Guo C."/>
            <person name="Argimon S."/>
            <person name="Zhang W."/>
            <person name="Yang X."/>
            <person name="Jeffery I.B."/>
            <person name="Cooney J.C."/>
            <person name="Kagawa T.F."/>
            <person name="Liu W."/>
            <person name="Song Y."/>
            <person name="Salvetti E."/>
            <person name="Wrobel A."/>
            <person name="Rasinkangas P."/>
            <person name="Parkhill J."/>
            <person name="Rea M.C."/>
            <person name="O'Sullivan O."/>
            <person name="Ritari J."/>
            <person name="Douillard F.P."/>
            <person name="Paul Ross R."/>
            <person name="Yang R."/>
            <person name="Briner A.E."/>
            <person name="Felis G.E."/>
            <person name="de Vos W.M."/>
            <person name="Barrangou R."/>
            <person name="Klaenhammer T.R."/>
            <person name="Caufield P.W."/>
            <person name="Cui Y."/>
            <person name="Zhang H."/>
            <person name="O'Toole P.W."/>
        </authorList>
    </citation>
    <scope>NUCLEOTIDE SEQUENCE [LARGE SCALE GENOMIC DNA]</scope>
    <source>
        <strain evidence="1 2">DSM 23829</strain>
    </source>
</reference>